<gene>
    <name evidence="1" type="ORF">H103_05678</name>
</gene>
<dbReference type="EMBL" id="KK207876">
    <property type="protein sequence ID" value="EZF50856.1"/>
    <property type="molecule type" value="Genomic_DNA"/>
</dbReference>
<reference evidence="1" key="1">
    <citation type="submission" date="2014-02" db="EMBL/GenBank/DDBJ databases">
        <title>The Genome Sequence of Trichophyton rubrum (morphotype fischeri) CBS 288.86.</title>
        <authorList>
            <consortium name="The Broad Institute Genomics Platform"/>
            <person name="Cuomo C.A."/>
            <person name="White T.C."/>
            <person name="Graser Y."/>
            <person name="Martinez-Rossi N."/>
            <person name="Heitman J."/>
            <person name="Young S.K."/>
            <person name="Zeng Q."/>
            <person name="Gargeya S."/>
            <person name="Abouelleil A."/>
            <person name="Alvarado L."/>
            <person name="Chapman S.B."/>
            <person name="Gainer-Dewar J."/>
            <person name="Goldberg J."/>
            <person name="Griggs A."/>
            <person name="Gujja S."/>
            <person name="Hansen M."/>
            <person name="Howarth C."/>
            <person name="Imamovic A."/>
            <person name="Larimer J."/>
            <person name="Martinez D."/>
            <person name="Murphy C."/>
            <person name="Pearson M.D."/>
            <person name="Persinoti G."/>
            <person name="Poon T."/>
            <person name="Priest M."/>
            <person name="Roberts A.D."/>
            <person name="Saif S."/>
            <person name="Shea T.D."/>
            <person name="Sykes S.N."/>
            <person name="Wortman J."/>
            <person name="Nusbaum C."/>
            <person name="Birren B."/>
        </authorList>
    </citation>
    <scope>NUCLEOTIDE SEQUENCE [LARGE SCALE GENOMIC DNA]</scope>
    <source>
        <strain evidence="1">CBS 288.86</strain>
    </source>
</reference>
<name>A0A022VXT5_TRIRU</name>
<evidence type="ECO:0000313" key="1">
    <source>
        <dbReference type="EMBL" id="EZF50856.1"/>
    </source>
</evidence>
<protein>
    <submittedName>
        <fullName evidence="1">Uncharacterized protein</fullName>
    </submittedName>
</protein>
<dbReference type="HOGENOM" id="CLU_1118027_0_0_1"/>
<organism evidence="1">
    <name type="scientific">Trichophyton rubrum CBS 288.86</name>
    <dbReference type="NCBI Taxonomy" id="1215330"/>
    <lineage>
        <taxon>Eukaryota</taxon>
        <taxon>Fungi</taxon>
        <taxon>Dikarya</taxon>
        <taxon>Ascomycota</taxon>
        <taxon>Pezizomycotina</taxon>
        <taxon>Eurotiomycetes</taxon>
        <taxon>Eurotiomycetidae</taxon>
        <taxon>Onygenales</taxon>
        <taxon>Arthrodermataceae</taxon>
        <taxon>Trichophyton</taxon>
    </lineage>
</organism>
<dbReference type="Proteomes" id="UP000023758">
    <property type="component" value="Unassembled WGS sequence"/>
</dbReference>
<dbReference type="AlphaFoldDB" id="A0A022VXT5"/>
<accession>A0A022VXT5</accession>
<proteinExistence type="predicted"/>
<sequence length="246" mass="27097">MLNDTGSIGLSSSSLSLKAPSLDKLYFISYSGSVCSVCRCSLQAIKPPPLPPRLFFNIHLQHLQLTAFSGLLDQFPSAAITPTLLLPLPISYPQWASQLKTHLLLYFFYAGILGKVVLRSYLSLAVMSTAPIPPAAYPWNIPGRIAELKAIINNPETSDEQKINVQVAINLYGGKMQPIPRVCIQGGKVINLQKLDFSRPFWMEVLSLYHSLKLVYPLFSAYPFSIQGYLQQLSAQTAIPATEPAS</sequence>